<dbReference type="SUPFAM" id="SSF46785">
    <property type="entry name" value="Winged helix' DNA-binding domain"/>
    <property type="match status" value="1"/>
</dbReference>
<sequence>MRLSFAQWITNQLQANECRQLARGEHLFRAGEPVTRLFLVARGEVRLARPLSHGELLTVHRARIGMLVAEASIFASHYHCDAIAEVDTELRIFNRAQVQALLRSDPECAERLCAYLSGEILALRTQLELSHIQSAEERILTWIQLHASDGTLRLDRPLISVAAELGLAHETLYRTLKRLQQTGVIQREPGAIRLDRHGTEPKSTD</sequence>
<comment type="caution">
    <text evidence="2">The sequence shown here is derived from an EMBL/GenBank/DDBJ whole genome shotgun (WGS) entry which is preliminary data.</text>
</comment>
<dbReference type="Pfam" id="PF00027">
    <property type="entry name" value="cNMP_binding"/>
    <property type="match status" value="1"/>
</dbReference>
<reference evidence="3" key="1">
    <citation type="journal article" date="2019" name="Int. J. Syst. Evol. Microbiol.">
        <title>The Global Catalogue of Microorganisms (GCM) 10K type strain sequencing project: providing services to taxonomists for standard genome sequencing and annotation.</title>
        <authorList>
            <consortium name="The Broad Institute Genomics Platform"/>
            <consortium name="The Broad Institute Genome Sequencing Center for Infectious Disease"/>
            <person name="Wu L."/>
            <person name="Ma J."/>
        </authorList>
    </citation>
    <scope>NUCLEOTIDE SEQUENCE [LARGE SCALE GENOMIC DNA]</scope>
    <source>
        <strain evidence="3">CGMCC 1.15341</strain>
    </source>
</reference>
<protein>
    <submittedName>
        <fullName evidence="2">Crp/Fnr family transcriptional regulator</fullName>
    </submittedName>
</protein>
<feature type="domain" description="Cyclic nucleotide-binding" evidence="1">
    <location>
        <begin position="24"/>
        <end position="102"/>
    </location>
</feature>
<dbReference type="Proteomes" id="UP000629025">
    <property type="component" value="Unassembled WGS sequence"/>
</dbReference>
<dbReference type="PANTHER" id="PTHR24567">
    <property type="entry name" value="CRP FAMILY TRANSCRIPTIONAL REGULATORY PROTEIN"/>
    <property type="match status" value="1"/>
</dbReference>
<dbReference type="InterPro" id="IPR000595">
    <property type="entry name" value="cNMP-bd_dom"/>
</dbReference>
<dbReference type="InterPro" id="IPR018490">
    <property type="entry name" value="cNMP-bd_dom_sf"/>
</dbReference>
<proteinExistence type="predicted"/>
<dbReference type="EMBL" id="BMIJ01000010">
    <property type="protein sequence ID" value="GGC10284.1"/>
    <property type="molecule type" value="Genomic_DNA"/>
</dbReference>
<dbReference type="PANTHER" id="PTHR24567:SF74">
    <property type="entry name" value="HTH-TYPE TRANSCRIPTIONAL REGULATOR ARCR"/>
    <property type="match status" value="1"/>
</dbReference>
<dbReference type="Gene3D" id="2.60.120.10">
    <property type="entry name" value="Jelly Rolls"/>
    <property type="match status" value="1"/>
</dbReference>
<organism evidence="2 3">
    <name type="scientific">Marinobacterium zhoushanense</name>
    <dbReference type="NCBI Taxonomy" id="1679163"/>
    <lineage>
        <taxon>Bacteria</taxon>
        <taxon>Pseudomonadati</taxon>
        <taxon>Pseudomonadota</taxon>
        <taxon>Gammaproteobacteria</taxon>
        <taxon>Oceanospirillales</taxon>
        <taxon>Oceanospirillaceae</taxon>
        <taxon>Marinobacterium</taxon>
    </lineage>
</organism>
<dbReference type="InterPro" id="IPR036390">
    <property type="entry name" value="WH_DNA-bd_sf"/>
</dbReference>
<dbReference type="PROSITE" id="PS50042">
    <property type="entry name" value="CNMP_BINDING_3"/>
    <property type="match status" value="1"/>
</dbReference>
<evidence type="ECO:0000313" key="2">
    <source>
        <dbReference type="EMBL" id="GGC10284.1"/>
    </source>
</evidence>
<gene>
    <name evidence="2" type="ORF">GCM10011352_40970</name>
</gene>
<dbReference type="SMART" id="SM00100">
    <property type="entry name" value="cNMP"/>
    <property type="match status" value="1"/>
</dbReference>
<accession>A0ABQ1KT74</accession>
<evidence type="ECO:0000313" key="3">
    <source>
        <dbReference type="Proteomes" id="UP000629025"/>
    </source>
</evidence>
<dbReference type="InterPro" id="IPR014710">
    <property type="entry name" value="RmlC-like_jellyroll"/>
</dbReference>
<evidence type="ECO:0000259" key="1">
    <source>
        <dbReference type="PROSITE" id="PS50042"/>
    </source>
</evidence>
<dbReference type="CDD" id="cd00038">
    <property type="entry name" value="CAP_ED"/>
    <property type="match status" value="1"/>
</dbReference>
<dbReference type="InterPro" id="IPR050397">
    <property type="entry name" value="Env_Response_Regulators"/>
</dbReference>
<dbReference type="RefSeq" id="WP_188751909.1">
    <property type="nucleotide sequence ID" value="NZ_BMIJ01000010.1"/>
</dbReference>
<keyword evidence="3" id="KW-1185">Reference proteome</keyword>
<name>A0ABQ1KT74_9GAMM</name>
<dbReference type="SUPFAM" id="SSF51206">
    <property type="entry name" value="cAMP-binding domain-like"/>
    <property type="match status" value="1"/>
</dbReference>